<proteinExistence type="predicted"/>
<protein>
    <submittedName>
        <fullName evidence="1">Uncharacterized protein</fullName>
    </submittedName>
</protein>
<comment type="caution">
    <text evidence="1">The sequence shown here is derived from an EMBL/GenBank/DDBJ whole genome shotgun (WGS) entry which is preliminary data.</text>
</comment>
<gene>
    <name evidence="1" type="ORF">N8T08_009929</name>
</gene>
<evidence type="ECO:0000313" key="2">
    <source>
        <dbReference type="Proteomes" id="UP001177260"/>
    </source>
</evidence>
<sequence>MADCWQPQPSWAGSHWYQDQPSLRSSTFRNLVSAFPRPRQTGRVTKPRSAGNSPTYTGRRRTTVANSSPMYRHLPTQNYQAPYDPALLAAAFHRSTATRPTSWHPASLGTVTYPENFPTTAQNNMGVMEMASQPLDISPPVMNASMLQPYPLPNIPMSNDPCFPDMQYTTPIQQPSFMEMSASQVDPIAWDTNEAHTSNINQPVSDNWAFDMMSMNNSMPSADVGGSGYASAPSSGCLSGPSTPDFLPIQQPDDNSLPLSAAPKPKVEEELVGMGLYNHPESLFETSFEGLPGKGLKLEETFTPSAENEADDTKDAENEDDDEQETGTEQNPVHIQPSLYQPVKSTGNMMHKSFFFDDDDLDQHAVPASQQIFNLGSQPCMNYGYGWI</sequence>
<dbReference type="Proteomes" id="UP001177260">
    <property type="component" value="Unassembled WGS sequence"/>
</dbReference>
<keyword evidence="2" id="KW-1185">Reference proteome</keyword>
<accession>A0ACC3ASK8</accession>
<name>A0ACC3ASK8_9EURO</name>
<organism evidence="1 2">
    <name type="scientific">Aspergillus melleus</name>
    <dbReference type="NCBI Taxonomy" id="138277"/>
    <lineage>
        <taxon>Eukaryota</taxon>
        <taxon>Fungi</taxon>
        <taxon>Dikarya</taxon>
        <taxon>Ascomycota</taxon>
        <taxon>Pezizomycotina</taxon>
        <taxon>Eurotiomycetes</taxon>
        <taxon>Eurotiomycetidae</taxon>
        <taxon>Eurotiales</taxon>
        <taxon>Aspergillaceae</taxon>
        <taxon>Aspergillus</taxon>
        <taxon>Aspergillus subgen. Circumdati</taxon>
    </lineage>
</organism>
<evidence type="ECO:0000313" key="1">
    <source>
        <dbReference type="EMBL" id="KAK1140728.1"/>
    </source>
</evidence>
<reference evidence="1 2" key="1">
    <citation type="journal article" date="2023" name="ACS Omega">
        <title>Identification of the Neoaspergillic Acid Biosynthesis Gene Cluster by Establishing an In Vitro CRISPR-Ribonucleoprotein Genetic System in Aspergillus melleus.</title>
        <authorList>
            <person name="Yuan B."/>
            <person name="Grau M.F."/>
            <person name="Murata R.M."/>
            <person name="Torok T."/>
            <person name="Venkateswaran K."/>
            <person name="Stajich J.E."/>
            <person name="Wang C.C.C."/>
        </authorList>
    </citation>
    <scope>NUCLEOTIDE SEQUENCE [LARGE SCALE GENOMIC DNA]</scope>
    <source>
        <strain evidence="1 2">IMV 1140</strain>
    </source>
</reference>
<dbReference type="EMBL" id="JAOPJF010000076">
    <property type="protein sequence ID" value="KAK1140728.1"/>
    <property type="molecule type" value="Genomic_DNA"/>
</dbReference>